<reference evidence="2 3" key="1">
    <citation type="journal article" date="2016" name="Nat. Commun.">
        <title>Thousands of microbial genomes shed light on interconnected biogeochemical processes in an aquifer system.</title>
        <authorList>
            <person name="Anantharaman K."/>
            <person name="Brown C.T."/>
            <person name="Hug L.A."/>
            <person name="Sharon I."/>
            <person name="Castelle C.J."/>
            <person name="Probst A.J."/>
            <person name="Thomas B.C."/>
            <person name="Singh A."/>
            <person name="Wilkins M.J."/>
            <person name="Karaoz U."/>
            <person name="Brodie E.L."/>
            <person name="Williams K.H."/>
            <person name="Hubbard S.S."/>
            <person name="Banfield J.F."/>
        </authorList>
    </citation>
    <scope>NUCLEOTIDE SEQUENCE [LARGE SCALE GENOMIC DNA]</scope>
</reference>
<proteinExistence type="predicted"/>
<evidence type="ECO:0000313" key="2">
    <source>
        <dbReference type="EMBL" id="OGD83505.1"/>
    </source>
</evidence>
<feature type="transmembrane region" description="Helical" evidence="1">
    <location>
        <begin position="20"/>
        <end position="39"/>
    </location>
</feature>
<feature type="transmembrane region" description="Helical" evidence="1">
    <location>
        <begin position="272"/>
        <end position="292"/>
    </location>
</feature>
<feature type="transmembrane region" description="Helical" evidence="1">
    <location>
        <begin position="304"/>
        <end position="324"/>
    </location>
</feature>
<feature type="transmembrane region" description="Helical" evidence="1">
    <location>
        <begin position="219"/>
        <end position="239"/>
    </location>
</feature>
<feature type="transmembrane region" description="Helical" evidence="1">
    <location>
        <begin position="70"/>
        <end position="90"/>
    </location>
</feature>
<feature type="transmembrane region" description="Helical" evidence="1">
    <location>
        <begin position="97"/>
        <end position="124"/>
    </location>
</feature>
<dbReference type="AlphaFoldDB" id="A0A1F5FV79"/>
<sequence length="392" mass="45721">MPLFFWVGRKIFGLNPFGYHFIVFAFHFLNIALIGYISLKLIKKIKAAIISSFLYSTAAFHFMSLSWLSLAWNVFGQFFFLLSFVFYIKFREKKSTIYLFATLFSFLAAFLSFEFAIVFPVLILICEYVNHPKFEKNFTKSIPVIIPVAVVILVYLFSRFFLYPIPAQGEYKISIEPDTFKNLAFYGLWLFNVPEELKYQVIISKLYITSNLLNAMGNLLIPVVFLFFLNIILIAIIAISTFNKHIMRYLFSSIVFFIIGLAPVLFLTKHTFPYYLTVPSIYMFLFLGMLVSSHMEKFKNTKKIFLGYMFIIGWLTLSVLTLNLTKRIHWLSGEQSISKKTIEMILNEYPKLPDSKIVFVKDANGQVKQSLMDQNAFKVIYNNDEVRTIFEK</sequence>
<keyword evidence="1" id="KW-1133">Transmembrane helix</keyword>
<dbReference type="Proteomes" id="UP000179252">
    <property type="component" value="Unassembled WGS sequence"/>
</dbReference>
<keyword evidence="1" id="KW-0472">Membrane</keyword>
<evidence type="ECO:0008006" key="4">
    <source>
        <dbReference type="Google" id="ProtNLM"/>
    </source>
</evidence>
<accession>A0A1F5FV79</accession>
<evidence type="ECO:0000313" key="3">
    <source>
        <dbReference type="Proteomes" id="UP000179252"/>
    </source>
</evidence>
<feature type="transmembrane region" description="Helical" evidence="1">
    <location>
        <begin position="246"/>
        <end position="266"/>
    </location>
</feature>
<keyword evidence="1" id="KW-0812">Transmembrane</keyword>
<evidence type="ECO:0000256" key="1">
    <source>
        <dbReference type="SAM" id="Phobius"/>
    </source>
</evidence>
<protein>
    <recommendedName>
        <fullName evidence="4">Glycosyltransferase RgtA/B/C/D-like domain-containing protein</fullName>
    </recommendedName>
</protein>
<gene>
    <name evidence="2" type="ORF">A2165_02695</name>
</gene>
<feature type="transmembrane region" description="Helical" evidence="1">
    <location>
        <begin position="46"/>
        <end position="64"/>
    </location>
</feature>
<name>A0A1F5FV79_9BACT</name>
<organism evidence="2 3">
    <name type="scientific">Candidatus Curtissbacteria bacterium RBG_13_40_7</name>
    <dbReference type="NCBI Taxonomy" id="1797706"/>
    <lineage>
        <taxon>Bacteria</taxon>
        <taxon>Candidatus Curtissiibacteriota</taxon>
    </lineage>
</organism>
<comment type="caution">
    <text evidence="2">The sequence shown here is derived from an EMBL/GenBank/DDBJ whole genome shotgun (WGS) entry which is preliminary data.</text>
</comment>
<feature type="transmembrane region" description="Helical" evidence="1">
    <location>
        <begin position="144"/>
        <end position="162"/>
    </location>
</feature>
<dbReference type="EMBL" id="MFAU01000045">
    <property type="protein sequence ID" value="OGD83505.1"/>
    <property type="molecule type" value="Genomic_DNA"/>
</dbReference>